<keyword evidence="1" id="KW-0418">Kinase</keyword>
<dbReference type="RefSeq" id="WP_285605913.1">
    <property type="nucleotide sequence ID" value="NZ_BSDC01000001.1"/>
</dbReference>
<dbReference type="Proteomes" id="UP001165044">
    <property type="component" value="Unassembled WGS sequence"/>
</dbReference>
<dbReference type="GO" id="GO:0016301">
    <property type="term" value="F:kinase activity"/>
    <property type="evidence" value="ECO:0007669"/>
    <property type="project" value="UniProtKB-KW"/>
</dbReference>
<gene>
    <name evidence="1" type="ORF">GETHED_01850</name>
</gene>
<evidence type="ECO:0000313" key="1">
    <source>
        <dbReference type="EMBL" id="GLH65821.1"/>
    </source>
</evidence>
<protein>
    <submittedName>
        <fullName evidence="1">Cytidylate kinase</fullName>
    </submittedName>
</protein>
<name>A0ABQ5PTK2_9BACT</name>
<dbReference type="EMBL" id="BSDC01000001">
    <property type="protein sequence ID" value="GLH65821.1"/>
    <property type="molecule type" value="Genomic_DNA"/>
</dbReference>
<reference evidence="1" key="1">
    <citation type="journal article" date="2023" name="Antonie Van Leeuwenhoek">
        <title>Mesoterricola silvestris gen. nov., sp. nov., Mesoterricola sediminis sp. nov., Geothrix oryzae sp. nov., Geothrix edaphica sp. nov., Geothrix rubra sp. nov., and Geothrix limicola sp. nov., six novel members of Acidobacteriota isolated from soils.</title>
        <authorList>
            <person name="Itoh H."/>
            <person name="Sugisawa Y."/>
            <person name="Mise K."/>
            <person name="Xu Z."/>
            <person name="Kuniyasu M."/>
            <person name="Ushijima N."/>
            <person name="Kawano K."/>
            <person name="Kobayashi E."/>
            <person name="Shiratori Y."/>
            <person name="Masuda Y."/>
            <person name="Senoo K."/>
        </authorList>
    </citation>
    <scope>NUCLEOTIDE SEQUENCE</scope>
    <source>
        <strain evidence="1">Red802</strain>
    </source>
</reference>
<organism evidence="1 2">
    <name type="scientific">Geothrix edaphica</name>
    <dbReference type="NCBI Taxonomy" id="2927976"/>
    <lineage>
        <taxon>Bacteria</taxon>
        <taxon>Pseudomonadati</taxon>
        <taxon>Acidobacteriota</taxon>
        <taxon>Holophagae</taxon>
        <taxon>Holophagales</taxon>
        <taxon>Holophagaceae</taxon>
        <taxon>Geothrix</taxon>
    </lineage>
</organism>
<evidence type="ECO:0000313" key="2">
    <source>
        <dbReference type="Proteomes" id="UP001165044"/>
    </source>
</evidence>
<accession>A0ABQ5PTK2</accession>
<comment type="caution">
    <text evidence="1">The sequence shown here is derived from an EMBL/GenBank/DDBJ whole genome shotgun (WGS) entry which is preliminary data.</text>
</comment>
<keyword evidence="1" id="KW-0808">Transferase</keyword>
<dbReference type="InterPro" id="IPR027417">
    <property type="entry name" value="P-loop_NTPase"/>
</dbReference>
<keyword evidence="2" id="KW-1185">Reference proteome</keyword>
<dbReference type="Gene3D" id="3.40.50.300">
    <property type="entry name" value="P-loop containing nucleotide triphosphate hydrolases"/>
    <property type="match status" value="1"/>
</dbReference>
<proteinExistence type="predicted"/>
<sequence>MTKTFESLIPSIEARESGWMRIRERLAHPHQVPSHPSVTISRQYGCEGYSLAQRLKVLLEEASGQSWNLFDKALVDKVASDERLSRQLLGHLGDESHAQDVLRAHFGHLTHDDAYAKLVEHLVQIATAGCAIIVGRGGAVVCQDLKNCFHFRLEGSFDFRVATLARRLEVSPAEAEKLVRTQSKLREKFIGECLHADITAPHWYDAVFNNERQKVETIAQACLRIVISGWPDQDCFKHDPLRAVVAARS</sequence>
<dbReference type="Pfam" id="PF13189">
    <property type="entry name" value="Cytidylate_kin2"/>
    <property type="match status" value="1"/>
</dbReference>